<comment type="caution">
    <text evidence="3">The sequence shown here is derived from an EMBL/GenBank/DDBJ whole genome shotgun (WGS) entry which is preliminary data.</text>
</comment>
<dbReference type="Proteomes" id="UP000499080">
    <property type="component" value="Unassembled WGS sequence"/>
</dbReference>
<dbReference type="EMBL" id="BGPR01000220">
    <property type="protein sequence ID" value="GBM05931.1"/>
    <property type="molecule type" value="Genomic_DNA"/>
</dbReference>
<evidence type="ECO:0000256" key="2">
    <source>
        <dbReference type="SAM" id="SignalP"/>
    </source>
</evidence>
<accession>A0A4Y2CNE1</accession>
<gene>
    <name evidence="3" type="ORF">AVEN_135290_1</name>
</gene>
<feature type="signal peptide" evidence="2">
    <location>
        <begin position="1"/>
        <end position="15"/>
    </location>
</feature>
<dbReference type="OrthoDB" id="6464593at2759"/>
<feature type="chain" id="PRO_5021375170" evidence="2">
    <location>
        <begin position="16"/>
        <end position="133"/>
    </location>
</feature>
<evidence type="ECO:0000256" key="1">
    <source>
        <dbReference type="SAM" id="MobiDB-lite"/>
    </source>
</evidence>
<evidence type="ECO:0000313" key="4">
    <source>
        <dbReference type="Proteomes" id="UP000499080"/>
    </source>
</evidence>
<name>A0A4Y2CNE1_ARAVE</name>
<dbReference type="AlphaFoldDB" id="A0A4Y2CNE1"/>
<sequence>MLFLLLLFHIPLVQILDQVHDTMSLRQYHKSIFPFTPQQPRRGPKTVNDMSSLANAVCADLIPSGCRDRPERFPAYHSCAGGTFQVEFALALWIEDISDAKSSPEAAEGRALPSFASKSATSLPKTPTWEGIH</sequence>
<evidence type="ECO:0000313" key="3">
    <source>
        <dbReference type="EMBL" id="GBM05931.1"/>
    </source>
</evidence>
<keyword evidence="4" id="KW-1185">Reference proteome</keyword>
<reference evidence="3 4" key="1">
    <citation type="journal article" date="2019" name="Sci. Rep.">
        <title>Orb-weaving spider Araneus ventricosus genome elucidates the spidroin gene catalogue.</title>
        <authorList>
            <person name="Kono N."/>
            <person name="Nakamura H."/>
            <person name="Ohtoshi R."/>
            <person name="Moran D.A.P."/>
            <person name="Shinohara A."/>
            <person name="Yoshida Y."/>
            <person name="Fujiwara M."/>
            <person name="Mori M."/>
            <person name="Tomita M."/>
            <person name="Arakawa K."/>
        </authorList>
    </citation>
    <scope>NUCLEOTIDE SEQUENCE [LARGE SCALE GENOMIC DNA]</scope>
</reference>
<keyword evidence="2" id="KW-0732">Signal</keyword>
<feature type="compositionally biased region" description="Polar residues" evidence="1">
    <location>
        <begin position="116"/>
        <end position="125"/>
    </location>
</feature>
<feature type="region of interest" description="Disordered" evidence="1">
    <location>
        <begin position="108"/>
        <end position="133"/>
    </location>
</feature>
<organism evidence="3 4">
    <name type="scientific">Araneus ventricosus</name>
    <name type="common">Orbweaver spider</name>
    <name type="synonym">Epeira ventricosa</name>
    <dbReference type="NCBI Taxonomy" id="182803"/>
    <lineage>
        <taxon>Eukaryota</taxon>
        <taxon>Metazoa</taxon>
        <taxon>Ecdysozoa</taxon>
        <taxon>Arthropoda</taxon>
        <taxon>Chelicerata</taxon>
        <taxon>Arachnida</taxon>
        <taxon>Araneae</taxon>
        <taxon>Araneomorphae</taxon>
        <taxon>Entelegynae</taxon>
        <taxon>Araneoidea</taxon>
        <taxon>Araneidae</taxon>
        <taxon>Araneus</taxon>
    </lineage>
</organism>
<proteinExistence type="predicted"/>
<protein>
    <submittedName>
        <fullName evidence="3">Uncharacterized protein</fullName>
    </submittedName>
</protein>